<gene>
    <name evidence="1" type="ORF">ACFFGH_34405</name>
</gene>
<proteinExistence type="predicted"/>
<name>A0ABV6S145_9GAMM</name>
<dbReference type="RefSeq" id="WP_386677468.1">
    <property type="nucleotide sequence ID" value="NZ_JBHLTG010000052.1"/>
</dbReference>
<evidence type="ECO:0000313" key="2">
    <source>
        <dbReference type="Proteomes" id="UP001589896"/>
    </source>
</evidence>
<protein>
    <submittedName>
        <fullName evidence="1">Uncharacterized protein</fullName>
    </submittedName>
</protein>
<organism evidence="1 2">
    <name type="scientific">Lysobacter korlensis</name>
    <dbReference type="NCBI Taxonomy" id="553636"/>
    <lineage>
        <taxon>Bacteria</taxon>
        <taxon>Pseudomonadati</taxon>
        <taxon>Pseudomonadota</taxon>
        <taxon>Gammaproteobacteria</taxon>
        <taxon>Lysobacterales</taxon>
        <taxon>Lysobacteraceae</taxon>
        <taxon>Lysobacter</taxon>
    </lineage>
</organism>
<dbReference type="EMBL" id="JBHLTG010000052">
    <property type="protein sequence ID" value="MFC0682949.1"/>
    <property type="molecule type" value="Genomic_DNA"/>
</dbReference>
<keyword evidence="2" id="KW-1185">Reference proteome</keyword>
<accession>A0ABV6S145</accession>
<reference evidence="1 2" key="1">
    <citation type="submission" date="2024-09" db="EMBL/GenBank/DDBJ databases">
        <authorList>
            <person name="Sun Q."/>
            <person name="Mori K."/>
        </authorList>
    </citation>
    <scope>NUCLEOTIDE SEQUENCE [LARGE SCALE GENOMIC DNA]</scope>
    <source>
        <strain evidence="1 2">KCTC 23076</strain>
    </source>
</reference>
<evidence type="ECO:0000313" key="1">
    <source>
        <dbReference type="EMBL" id="MFC0682949.1"/>
    </source>
</evidence>
<comment type="caution">
    <text evidence="1">The sequence shown here is derived from an EMBL/GenBank/DDBJ whole genome shotgun (WGS) entry which is preliminary data.</text>
</comment>
<dbReference type="Proteomes" id="UP001589896">
    <property type="component" value="Unassembled WGS sequence"/>
</dbReference>
<sequence>MQSSDLEKALRARLRHNGTALKSLSAQAVLQTMIAFWTEIPAEDASEGDGVIVWWDLMSRSRGTNFEIGCNRMLCVPGEAGVEKFALRLSVGYACSLEVLQLEDVAGAKLCWDSRAAEAFLEEALALPSIAVVSGHTSRYSGISFEQRQGGAIPVGPDSRNVYHWGGH</sequence>